<accession>A0A0F9SZ05</accession>
<evidence type="ECO:0000313" key="1">
    <source>
        <dbReference type="EMBL" id="KKN72199.1"/>
    </source>
</evidence>
<name>A0A0F9SZ05_9ZZZZ</name>
<comment type="caution">
    <text evidence="1">The sequence shown here is derived from an EMBL/GenBank/DDBJ whole genome shotgun (WGS) entry which is preliminary data.</text>
</comment>
<reference evidence="1" key="1">
    <citation type="journal article" date="2015" name="Nature">
        <title>Complex archaea that bridge the gap between prokaryotes and eukaryotes.</title>
        <authorList>
            <person name="Spang A."/>
            <person name="Saw J.H."/>
            <person name="Jorgensen S.L."/>
            <person name="Zaremba-Niedzwiedzka K."/>
            <person name="Martijn J."/>
            <person name="Lind A.E."/>
            <person name="van Eijk R."/>
            <person name="Schleper C."/>
            <person name="Guy L."/>
            <person name="Ettema T.J."/>
        </authorList>
    </citation>
    <scope>NUCLEOTIDE SEQUENCE</scope>
</reference>
<organism evidence="1">
    <name type="scientific">marine sediment metagenome</name>
    <dbReference type="NCBI Taxonomy" id="412755"/>
    <lineage>
        <taxon>unclassified sequences</taxon>
        <taxon>metagenomes</taxon>
        <taxon>ecological metagenomes</taxon>
    </lineage>
</organism>
<gene>
    <name evidence="1" type="ORF">LCGC14_0413360</name>
</gene>
<sequence>MADELPPFDPEKFDGIAVTHERLLCARHGEPYRAQWPKGFAITVVALMDYIFKRDDVAAEARELAGCGPGDKPEPKVVEQVLDRIPACCRVHTKQLREVYVKAKIGTRARCEDCRRKRFGTSYLSQEREFAHLCFDCVLDPDRWRSYN</sequence>
<dbReference type="EMBL" id="LAZR01000367">
    <property type="protein sequence ID" value="KKN72199.1"/>
    <property type="molecule type" value="Genomic_DNA"/>
</dbReference>
<protein>
    <submittedName>
        <fullName evidence="1">Uncharacterized protein</fullName>
    </submittedName>
</protein>
<proteinExistence type="predicted"/>
<dbReference type="AlphaFoldDB" id="A0A0F9SZ05"/>